<evidence type="ECO:0000259" key="1">
    <source>
        <dbReference type="SMART" id="SM00966"/>
    </source>
</evidence>
<dbReference type="NCBIfam" id="TIGR01439">
    <property type="entry name" value="lp_hng_hel_AbrB"/>
    <property type="match status" value="1"/>
</dbReference>
<dbReference type="SUPFAM" id="SSF89447">
    <property type="entry name" value="AbrB/MazE/MraZ-like"/>
    <property type="match status" value="1"/>
</dbReference>
<dbReference type="InterPro" id="IPR007159">
    <property type="entry name" value="SpoVT-AbrB_dom"/>
</dbReference>
<organism evidence="3">
    <name type="scientific">Candidatus Kentrum sp. LFY</name>
    <dbReference type="NCBI Taxonomy" id="2126342"/>
    <lineage>
        <taxon>Bacteria</taxon>
        <taxon>Pseudomonadati</taxon>
        <taxon>Pseudomonadota</taxon>
        <taxon>Gammaproteobacteria</taxon>
        <taxon>Candidatus Kentrum</taxon>
    </lineage>
</organism>
<evidence type="ECO:0000313" key="4">
    <source>
        <dbReference type="EMBL" id="VFK16999.1"/>
    </source>
</evidence>
<evidence type="ECO:0000313" key="2">
    <source>
        <dbReference type="EMBL" id="VFJ95585.1"/>
    </source>
</evidence>
<name>A0A450V238_9GAMM</name>
<dbReference type="InterPro" id="IPR037914">
    <property type="entry name" value="SpoVT-AbrB_sf"/>
</dbReference>
<dbReference type="EMBL" id="CAADFH010000051">
    <property type="protein sequence ID" value="VFJ95585.1"/>
    <property type="molecule type" value="Genomic_DNA"/>
</dbReference>
<evidence type="ECO:0000313" key="3">
    <source>
        <dbReference type="EMBL" id="VFJ98884.1"/>
    </source>
</evidence>
<dbReference type="SMART" id="SM00966">
    <property type="entry name" value="SpoVT_AbrB"/>
    <property type="match status" value="1"/>
</dbReference>
<dbReference type="GO" id="GO:0003677">
    <property type="term" value="F:DNA binding"/>
    <property type="evidence" value="ECO:0007669"/>
    <property type="project" value="InterPro"/>
</dbReference>
<sequence length="80" mass="9085">MRVKVTAKRQVTFPAAILEALGVQQGDYLELWPSEAGIMLKPQKIDPARLAPLKQNIRQGLGTFDLERFREETYDAALRD</sequence>
<dbReference type="EMBL" id="CAADFF010000130">
    <property type="protein sequence ID" value="VFJ98884.1"/>
    <property type="molecule type" value="Genomic_DNA"/>
</dbReference>
<proteinExistence type="predicted"/>
<accession>A0A450V238</accession>
<reference evidence="3" key="1">
    <citation type="submission" date="2019-02" db="EMBL/GenBank/DDBJ databases">
        <authorList>
            <person name="Gruber-Vodicka R. H."/>
            <person name="Seah K. B. B."/>
        </authorList>
    </citation>
    <scope>NUCLEOTIDE SEQUENCE</scope>
    <source>
        <strain evidence="4">BECK_BY7</strain>
        <strain evidence="2">BECK_M6</strain>
        <strain evidence="3">BECK_M7</strain>
    </source>
</reference>
<dbReference type="Pfam" id="PF04014">
    <property type="entry name" value="MazE_antitoxin"/>
    <property type="match status" value="1"/>
</dbReference>
<dbReference type="EMBL" id="CAADFN010000028">
    <property type="protein sequence ID" value="VFK16999.1"/>
    <property type="molecule type" value="Genomic_DNA"/>
</dbReference>
<dbReference type="Gene3D" id="2.10.260.10">
    <property type="match status" value="1"/>
</dbReference>
<gene>
    <name evidence="2" type="ORF">BECKLFY1418A_GA0070994_105121</name>
    <name evidence="3" type="ORF">BECKLFY1418B_GA0070995_11309</name>
    <name evidence="4" type="ORF">BECKLFY1418C_GA0070996_10287</name>
</gene>
<dbReference type="AlphaFoldDB" id="A0A450V238"/>
<protein>
    <submittedName>
        <fullName evidence="3">Looped-hinge helix DNA binding domain-containing protein, AbrB family</fullName>
    </submittedName>
</protein>
<feature type="domain" description="SpoVT-AbrB" evidence="1">
    <location>
        <begin position="3"/>
        <end position="48"/>
    </location>
</feature>